<comment type="subcellular location">
    <subcellularLocation>
        <location evidence="3">Membrane</location>
        <topology evidence="3">Single-pass type II membrane protein</topology>
    </subcellularLocation>
</comment>
<organism evidence="5 6">
    <name type="scientific">Marinifilum caeruleilacunae</name>
    <dbReference type="NCBI Taxonomy" id="2499076"/>
    <lineage>
        <taxon>Bacteria</taxon>
        <taxon>Pseudomonadati</taxon>
        <taxon>Bacteroidota</taxon>
        <taxon>Bacteroidia</taxon>
        <taxon>Marinilabiliales</taxon>
        <taxon>Marinifilaceae</taxon>
    </lineage>
</organism>
<sequence length="306" mass="35659">MKVRKLILSFFIMLLFTILLRIFMVEIFWVPTASMSPSIDEKSYIIVEKVSYGALLPQSINQIPWANTLLLISTKFENFLIKDRWNGKRLPGRSKPVKGDVIVFRDPSNTLYLTKRCIGVPGERISIFSDIWYCDEQERNFSKLVINEWIVETKHFDLTSYFKVNFVKCNSEYLDGEVVDKVHLNGKQVNELKALGILKYLKAPKRKFNLRVEDAASIIKIPAKGDTVVINMQNYQFYAKIINQFEVKEILKSENDIYIDGRLNNKYVFENDYYFLLGDNRSKSIDSRSFGLIPFKNIIGKILYVL</sequence>
<gene>
    <name evidence="5" type="primary">lepB</name>
    <name evidence="5" type="ORF">ELS83_19720</name>
</gene>
<keyword evidence="3" id="KW-0812">Transmembrane</keyword>
<dbReference type="Pfam" id="PF10502">
    <property type="entry name" value="Peptidase_S26"/>
    <property type="match status" value="2"/>
</dbReference>
<keyword evidence="6" id="KW-1185">Reference proteome</keyword>
<evidence type="ECO:0000313" key="5">
    <source>
        <dbReference type="EMBL" id="NOU62033.1"/>
    </source>
</evidence>
<dbReference type="SUPFAM" id="SSF51306">
    <property type="entry name" value="LexA/Signal peptidase"/>
    <property type="match status" value="1"/>
</dbReference>
<name>A0ABX1X1S3_9BACT</name>
<feature type="domain" description="Peptidase S26" evidence="4">
    <location>
        <begin position="4"/>
        <end position="140"/>
    </location>
</feature>
<reference evidence="5 6" key="1">
    <citation type="submission" date="2018-12" db="EMBL/GenBank/DDBJ databases">
        <title>Marinifilum JC070 sp. nov., a marine bacterium isolated from Yongle Blue Hole in the South China Sea.</title>
        <authorList>
            <person name="Fu T."/>
        </authorList>
    </citation>
    <scope>NUCLEOTIDE SEQUENCE [LARGE SCALE GENOMIC DNA]</scope>
    <source>
        <strain evidence="5 6">JC070</strain>
    </source>
</reference>
<evidence type="ECO:0000256" key="2">
    <source>
        <dbReference type="ARBA" id="ARBA00019232"/>
    </source>
</evidence>
<dbReference type="Gene3D" id="2.10.109.10">
    <property type="entry name" value="Umud Fragment, subunit A"/>
    <property type="match status" value="1"/>
</dbReference>
<dbReference type="GO" id="GO:0009003">
    <property type="term" value="F:signal peptidase activity"/>
    <property type="evidence" value="ECO:0007669"/>
    <property type="project" value="UniProtKB-EC"/>
</dbReference>
<dbReference type="RefSeq" id="WP_283242752.1">
    <property type="nucleotide sequence ID" value="NZ_RZNH01000049.1"/>
</dbReference>
<keyword evidence="3" id="KW-0472">Membrane</keyword>
<dbReference type="EMBL" id="RZNH01000049">
    <property type="protein sequence ID" value="NOU62033.1"/>
    <property type="molecule type" value="Genomic_DNA"/>
</dbReference>
<feature type="transmembrane region" description="Helical" evidence="3">
    <location>
        <begin position="7"/>
        <end position="30"/>
    </location>
</feature>
<accession>A0ABX1X1S3</accession>
<protein>
    <recommendedName>
        <fullName evidence="2 3">Signal peptidase I</fullName>
        <ecNumber evidence="3">3.4.21.89</ecNumber>
    </recommendedName>
</protein>
<dbReference type="InterPro" id="IPR000223">
    <property type="entry name" value="Pept_S26A_signal_pept_1"/>
</dbReference>
<dbReference type="Proteomes" id="UP000732105">
    <property type="component" value="Unassembled WGS sequence"/>
</dbReference>
<evidence type="ECO:0000256" key="1">
    <source>
        <dbReference type="ARBA" id="ARBA00009370"/>
    </source>
</evidence>
<dbReference type="PANTHER" id="PTHR43390">
    <property type="entry name" value="SIGNAL PEPTIDASE I"/>
    <property type="match status" value="1"/>
</dbReference>
<dbReference type="EC" id="3.4.21.89" evidence="3"/>
<dbReference type="PRINTS" id="PR00727">
    <property type="entry name" value="LEADERPTASE"/>
</dbReference>
<dbReference type="PANTHER" id="PTHR43390:SF1">
    <property type="entry name" value="CHLOROPLAST PROCESSING PEPTIDASE"/>
    <property type="match status" value="1"/>
</dbReference>
<dbReference type="CDD" id="cd06530">
    <property type="entry name" value="S26_SPase_I"/>
    <property type="match status" value="2"/>
</dbReference>
<evidence type="ECO:0000313" key="6">
    <source>
        <dbReference type="Proteomes" id="UP000732105"/>
    </source>
</evidence>
<comment type="similarity">
    <text evidence="1 3">Belongs to the peptidase S26 family.</text>
</comment>
<comment type="caution">
    <text evidence="5">The sequence shown here is derived from an EMBL/GenBank/DDBJ whole genome shotgun (WGS) entry which is preliminary data.</text>
</comment>
<feature type="domain" description="Peptidase S26" evidence="4">
    <location>
        <begin position="221"/>
        <end position="303"/>
    </location>
</feature>
<dbReference type="InterPro" id="IPR036286">
    <property type="entry name" value="LexA/Signal_pep-like_sf"/>
</dbReference>
<dbReference type="InterPro" id="IPR019533">
    <property type="entry name" value="Peptidase_S26"/>
</dbReference>
<evidence type="ECO:0000259" key="4">
    <source>
        <dbReference type="Pfam" id="PF10502"/>
    </source>
</evidence>
<keyword evidence="3" id="KW-1133">Transmembrane helix</keyword>
<keyword evidence="3" id="KW-0645">Protease</keyword>
<comment type="catalytic activity">
    <reaction evidence="3">
        <text>Cleavage of hydrophobic, N-terminal signal or leader sequences from secreted and periplasmic proteins.</text>
        <dbReference type="EC" id="3.4.21.89"/>
    </reaction>
</comment>
<keyword evidence="3 5" id="KW-0378">Hydrolase</keyword>
<dbReference type="NCBIfam" id="TIGR02227">
    <property type="entry name" value="sigpep_I_bact"/>
    <property type="match status" value="1"/>
</dbReference>
<evidence type="ECO:0000256" key="3">
    <source>
        <dbReference type="RuleBase" id="RU362042"/>
    </source>
</evidence>
<proteinExistence type="inferred from homology"/>